<comment type="caution">
    <text evidence="1">The sequence shown here is derived from an EMBL/GenBank/DDBJ whole genome shotgun (WGS) entry which is preliminary data.</text>
</comment>
<evidence type="ECO:0000313" key="1">
    <source>
        <dbReference type="EMBL" id="MCV2232786.1"/>
    </source>
</evidence>
<dbReference type="Gene3D" id="3.40.190.10">
    <property type="entry name" value="Periplasmic binding protein-like II"/>
    <property type="match status" value="2"/>
</dbReference>
<gene>
    <name evidence="1" type="ORF">N7548_08135</name>
</gene>
<dbReference type="Proteomes" id="UP001177160">
    <property type="component" value="Unassembled WGS sequence"/>
</dbReference>
<sequence length="299" mass="33389">MPAWSKKSYLLVLILALSLHLFGCESKRLNILIPTGSPQYAAAFLQQSEQYNVTIVSGAEALTAGFNDIGYDIIIAPVNMGAKLYAAKPNYQLSGVITWGNYYLISASEIDLSVVDRLDITAFGENQIPDFMLKYILNHHDIEANITYLDSIASITSAYLLDSSKIYLIAEPSMSILQTKKTLQYVDLQSEYQNITGETGFPQAGVFVHKNISSRDLDLFHSRLIQSIYKLKHSDDALTVLKSLGIELPEAAFNPAINRSNIDFLVSADAKDALNTFYQLIYDFNPNFIGQIPNDDFYR</sequence>
<dbReference type="RefSeq" id="WP_263608975.1">
    <property type="nucleotide sequence ID" value="NZ_JAOVQM010000009.1"/>
</dbReference>
<proteinExistence type="predicted"/>
<dbReference type="EMBL" id="JAOVQM010000009">
    <property type="protein sequence ID" value="MCV2232786.1"/>
    <property type="molecule type" value="Genomic_DNA"/>
</dbReference>
<keyword evidence="2" id="KW-1185">Reference proteome</keyword>
<protein>
    <recommendedName>
        <fullName evidence="3">SsuA/THI5-like domain-containing protein</fullName>
    </recommendedName>
</protein>
<organism evidence="1 2">
    <name type="scientific">Paracholeplasma manati</name>
    <dbReference type="NCBI Taxonomy" id="591373"/>
    <lineage>
        <taxon>Bacteria</taxon>
        <taxon>Bacillati</taxon>
        <taxon>Mycoplasmatota</taxon>
        <taxon>Mollicutes</taxon>
        <taxon>Acholeplasmatales</taxon>
        <taxon>Acholeplasmataceae</taxon>
        <taxon>Paracholeplasma</taxon>
    </lineage>
</organism>
<accession>A0ABT2Y7S4</accession>
<evidence type="ECO:0000313" key="2">
    <source>
        <dbReference type="Proteomes" id="UP001177160"/>
    </source>
</evidence>
<evidence type="ECO:0008006" key="3">
    <source>
        <dbReference type="Google" id="ProtNLM"/>
    </source>
</evidence>
<dbReference type="SUPFAM" id="SSF53850">
    <property type="entry name" value="Periplasmic binding protein-like II"/>
    <property type="match status" value="1"/>
</dbReference>
<name>A0ABT2Y7S4_9MOLU</name>
<reference evidence="1" key="1">
    <citation type="submission" date="2022-09" db="EMBL/GenBank/DDBJ databases">
        <title>Novel Mycoplasma species identified in domestic and wild animals.</title>
        <authorList>
            <person name="Volokhov D.V."/>
            <person name="Furtak V.A."/>
            <person name="Zagorodnyaya T.A."/>
        </authorList>
    </citation>
    <scope>NUCLEOTIDE SEQUENCE</scope>
    <source>
        <strain evidence="1">Oakley</strain>
    </source>
</reference>